<dbReference type="Proteomes" id="UP001499988">
    <property type="component" value="Unassembled WGS sequence"/>
</dbReference>
<accession>A0ABP9F7G8</accession>
<dbReference type="Pfam" id="PF18623">
    <property type="entry name" value="TnsE_C"/>
    <property type="match status" value="1"/>
</dbReference>
<sequence length="391" mass="44053">MHGLLDSEFEVLEEPGGAQINVLQHSGYGVTHFEDPDNRRVLSWVLLDAEARRSFESIAQHELLEGIERGGYRLWDFSFTPPSLPGTHFDVRGHLDKESRSYFVFEVLELSQIPVSMPSKIGMYHPEFEQKVRSNGQTGTSKAEAANLLNVQNGFEAVQSASRQRIETEKTTVSFSKAFVVHRSPGKQRAGAGAKTDSEEPTEPSRDLSVEDSAVTGSLPAADWDSFDDQTDDAHLYLGRFKAFLDMVNELEVQHGVTVVRRDLRKLPELPRCKKHLLSTDGSHRHLAVIDLDYQGMCFTLLEVDTSDADKQLSTKLLKKQGEPLAEAQLFEVEKQLLKGSLSWPKALFDQYCGKDQHRWIPHPKSKHKGVLEPDSIDAWAARVYSWINVE</sequence>
<gene>
    <name evidence="3" type="ORF">GCM10023333_31370</name>
</gene>
<name>A0ABP9F7G8_9GAMM</name>
<evidence type="ECO:0000259" key="2">
    <source>
        <dbReference type="Pfam" id="PF18623"/>
    </source>
</evidence>
<proteinExistence type="predicted"/>
<dbReference type="InterPro" id="IPR041419">
    <property type="entry name" value="TnsE_C"/>
</dbReference>
<evidence type="ECO:0000313" key="3">
    <source>
        <dbReference type="EMBL" id="GAA4895882.1"/>
    </source>
</evidence>
<feature type="region of interest" description="Disordered" evidence="1">
    <location>
        <begin position="184"/>
        <end position="213"/>
    </location>
</feature>
<feature type="domain" description="TnsE C-terminal" evidence="2">
    <location>
        <begin position="240"/>
        <end position="384"/>
    </location>
</feature>
<comment type="caution">
    <text evidence="3">The sequence shown here is derived from an EMBL/GenBank/DDBJ whole genome shotgun (WGS) entry which is preliminary data.</text>
</comment>
<reference evidence="4" key="1">
    <citation type="journal article" date="2019" name="Int. J. Syst. Evol. Microbiol.">
        <title>The Global Catalogue of Microorganisms (GCM) 10K type strain sequencing project: providing services to taxonomists for standard genome sequencing and annotation.</title>
        <authorList>
            <consortium name="The Broad Institute Genomics Platform"/>
            <consortium name="The Broad Institute Genome Sequencing Center for Infectious Disease"/>
            <person name="Wu L."/>
            <person name="Ma J."/>
        </authorList>
    </citation>
    <scope>NUCLEOTIDE SEQUENCE [LARGE SCALE GENOMIC DNA]</scope>
    <source>
        <strain evidence="4">JCM 18401</strain>
    </source>
</reference>
<evidence type="ECO:0000313" key="4">
    <source>
        <dbReference type="Proteomes" id="UP001499988"/>
    </source>
</evidence>
<dbReference type="EMBL" id="BAABJZ010000095">
    <property type="protein sequence ID" value="GAA4895882.1"/>
    <property type="molecule type" value="Genomic_DNA"/>
</dbReference>
<organism evidence="3 4">
    <name type="scientific">Ferrimonas pelagia</name>
    <dbReference type="NCBI Taxonomy" id="1177826"/>
    <lineage>
        <taxon>Bacteria</taxon>
        <taxon>Pseudomonadati</taxon>
        <taxon>Pseudomonadota</taxon>
        <taxon>Gammaproteobacteria</taxon>
        <taxon>Alteromonadales</taxon>
        <taxon>Ferrimonadaceae</taxon>
        <taxon>Ferrimonas</taxon>
    </lineage>
</organism>
<protein>
    <recommendedName>
        <fullName evidence="2">TnsE C-terminal domain-containing protein</fullName>
    </recommendedName>
</protein>
<evidence type="ECO:0000256" key="1">
    <source>
        <dbReference type="SAM" id="MobiDB-lite"/>
    </source>
</evidence>
<keyword evidence="4" id="KW-1185">Reference proteome</keyword>